<protein>
    <submittedName>
        <fullName evidence="2">(northern house mosquito) hypothetical protein</fullName>
    </submittedName>
</protein>
<organism evidence="2">
    <name type="scientific">Culex pipiens</name>
    <name type="common">House mosquito</name>
    <dbReference type="NCBI Taxonomy" id="7175"/>
    <lineage>
        <taxon>Eukaryota</taxon>
        <taxon>Metazoa</taxon>
        <taxon>Ecdysozoa</taxon>
        <taxon>Arthropoda</taxon>
        <taxon>Hexapoda</taxon>
        <taxon>Insecta</taxon>
        <taxon>Pterygota</taxon>
        <taxon>Neoptera</taxon>
        <taxon>Endopterygota</taxon>
        <taxon>Diptera</taxon>
        <taxon>Nematocera</taxon>
        <taxon>Culicoidea</taxon>
        <taxon>Culicidae</taxon>
        <taxon>Culicinae</taxon>
        <taxon>Culicini</taxon>
        <taxon>Culex</taxon>
        <taxon>Culex</taxon>
    </lineage>
</organism>
<evidence type="ECO:0000313" key="2">
    <source>
        <dbReference type="EMBL" id="CAG6453036.1"/>
    </source>
</evidence>
<feature type="transmembrane region" description="Helical" evidence="1">
    <location>
        <begin position="54"/>
        <end position="74"/>
    </location>
</feature>
<proteinExistence type="predicted"/>
<dbReference type="EMBL" id="HBUE01021969">
    <property type="protein sequence ID" value="CAG6453036.1"/>
    <property type="molecule type" value="Transcribed_RNA"/>
</dbReference>
<keyword evidence="1" id="KW-0472">Membrane</keyword>
<keyword evidence="1" id="KW-0812">Transmembrane</keyword>
<dbReference type="AlphaFoldDB" id="A0A8D8AEQ0"/>
<reference evidence="2" key="1">
    <citation type="submission" date="2021-05" db="EMBL/GenBank/DDBJ databases">
        <authorList>
            <person name="Alioto T."/>
            <person name="Alioto T."/>
            <person name="Gomez Garrido J."/>
        </authorList>
    </citation>
    <scope>NUCLEOTIDE SEQUENCE</scope>
</reference>
<accession>A0A8D8AEQ0</accession>
<evidence type="ECO:0000256" key="1">
    <source>
        <dbReference type="SAM" id="Phobius"/>
    </source>
</evidence>
<dbReference type="EMBL" id="HBUE01021972">
    <property type="protein sequence ID" value="CAG6453037.1"/>
    <property type="molecule type" value="Transcribed_RNA"/>
</dbReference>
<keyword evidence="1" id="KW-1133">Transmembrane helix</keyword>
<name>A0A8D8AEQ0_CULPI</name>
<sequence length="107" mass="12011">MDSKTNSNQIDGTEQDCCTRSFFVRRDGTALGFCLAQRYLSSLTELPRRGKSRILCCIVLFLILKPAYAATAAACVVFECGTRRQDLHVSLNGCSFRCLLLEYFEVL</sequence>